<name>A0ABS4X1D7_9MICO</name>
<dbReference type="Pfam" id="PF00440">
    <property type="entry name" value="TetR_N"/>
    <property type="match status" value="1"/>
</dbReference>
<reference evidence="4 5" key="1">
    <citation type="submission" date="2021-03" db="EMBL/GenBank/DDBJ databases">
        <title>Sequencing the genomes of 1000 actinobacteria strains.</title>
        <authorList>
            <person name="Klenk H.-P."/>
        </authorList>
    </citation>
    <scope>NUCLEOTIDE SEQUENCE [LARGE SCALE GENOMIC DNA]</scope>
    <source>
        <strain evidence="4 5">DSM 14566</strain>
    </source>
</reference>
<evidence type="ECO:0000259" key="3">
    <source>
        <dbReference type="PROSITE" id="PS50977"/>
    </source>
</evidence>
<dbReference type="RefSeq" id="WP_209902023.1">
    <property type="nucleotide sequence ID" value="NZ_BAAAJW010000003.1"/>
</dbReference>
<dbReference type="InterPro" id="IPR050109">
    <property type="entry name" value="HTH-type_TetR-like_transc_reg"/>
</dbReference>
<feature type="domain" description="HTH tetR-type" evidence="3">
    <location>
        <begin position="13"/>
        <end position="73"/>
    </location>
</feature>
<evidence type="ECO:0000313" key="5">
    <source>
        <dbReference type="Proteomes" id="UP001519290"/>
    </source>
</evidence>
<feature type="DNA-binding region" description="H-T-H motif" evidence="2">
    <location>
        <begin position="36"/>
        <end position="55"/>
    </location>
</feature>
<dbReference type="InterPro" id="IPR001647">
    <property type="entry name" value="HTH_TetR"/>
</dbReference>
<dbReference type="InterPro" id="IPR039536">
    <property type="entry name" value="TetR_C_Proteobacteria"/>
</dbReference>
<dbReference type="Proteomes" id="UP001519290">
    <property type="component" value="Unassembled WGS sequence"/>
</dbReference>
<organism evidence="4 5">
    <name type="scientific">Brachybacterium sacelli</name>
    <dbReference type="NCBI Taxonomy" id="173364"/>
    <lineage>
        <taxon>Bacteria</taxon>
        <taxon>Bacillati</taxon>
        <taxon>Actinomycetota</taxon>
        <taxon>Actinomycetes</taxon>
        <taxon>Micrococcales</taxon>
        <taxon>Dermabacteraceae</taxon>
        <taxon>Brachybacterium</taxon>
    </lineage>
</organism>
<dbReference type="PROSITE" id="PS01081">
    <property type="entry name" value="HTH_TETR_1"/>
    <property type="match status" value="1"/>
</dbReference>
<dbReference type="EMBL" id="JAGIOD010000001">
    <property type="protein sequence ID" value="MBP2382274.1"/>
    <property type="molecule type" value="Genomic_DNA"/>
</dbReference>
<dbReference type="PRINTS" id="PR00455">
    <property type="entry name" value="HTHTETR"/>
</dbReference>
<proteinExistence type="predicted"/>
<keyword evidence="1 2" id="KW-0238">DNA-binding</keyword>
<protein>
    <submittedName>
        <fullName evidence="4">AcrR family transcriptional regulator</fullName>
    </submittedName>
</protein>
<sequence length="211" mass="22803">MTVSDAVAPAGRRDKKRDILEAAAPVFGEQGYERASVEAIALAAGVSKPTVYTHFGSKEGLFRASVTDSARRLNEDSGEVIRQLVISERSWRRSLTKVAMALTACRRDDCARRLDRLVHAEVARDPEAVAAVRRAARAPLIEALAGRLAMLGSAGLLAIEDPIVAARQFLALTTAEVEDLTEMETVDVSEAALRRAVDRGVETFVRAYSAP</sequence>
<evidence type="ECO:0000313" key="4">
    <source>
        <dbReference type="EMBL" id="MBP2382274.1"/>
    </source>
</evidence>
<dbReference type="SUPFAM" id="SSF46689">
    <property type="entry name" value="Homeodomain-like"/>
    <property type="match status" value="1"/>
</dbReference>
<evidence type="ECO:0000256" key="2">
    <source>
        <dbReference type="PROSITE-ProRule" id="PRU00335"/>
    </source>
</evidence>
<keyword evidence="5" id="KW-1185">Reference proteome</keyword>
<dbReference type="PROSITE" id="PS50977">
    <property type="entry name" value="HTH_TETR_2"/>
    <property type="match status" value="1"/>
</dbReference>
<comment type="caution">
    <text evidence="4">The sequence shown here is derived from an EMBL/GenBank/DDBJ whole genome shotgun (WGS) entry which is preliminary data.</text>
</comment>
<accession>A0ABS4X1D7</accession>
<evidence type="ECO:0000256" key="1">
    <source>
        <dbReference type="ARBA" id="ARBA00023125"/>
    </source>
</evidence>
<dbReference type="InterPro" id="IPR009057">
    <property type="entry name" value="Homeodomain-like_sf"/>
</dbReference>
<dbReference type="Pfam" id="PF14246">
    <property type="entry name" value="TetR_C_7"/>
    <property type="match status" value="1"/>
</dbReference>
<dbReference type="InterPro" id="IPR023772">
    <property type="entry name" value="DNA-bd_HTH_TetR-type_CS"/>
</dbReference>
<dbReference type="Gene3D" id="1.10.357.10">
    <property type="entry name" value="Tetracycline Repressor, domain 2"/>
    <property type="match status" value="1"/>
</dbReference>
<dbReference type="PANTHER" id="PTHR30055:SF146">
    <property type="entry name" value="HTH-TYPE TRANSCRIPTIONAL DUAL REGULATOR CECR"/>
    <property type="match status" value="1"/>
</dbReference>
<gene>
    <name evidence="4" type="ORF">JOF43_002231</name>
</gene>
<dbReference type="PANTHER" id="PTHR30055">
    <property type="entry name" value="HTH-TYPE TRANSCRIPTIONAL REGULATOR RUTR"/>
    <property type="match status" value="1"/>
</dbReference>